<organism evidence="2 3">
    <name type="scientific">Crocosphaera watsonii WH 0402</name>
    <dbReference type="NCBI Taxonomy" id="1284629"/>
    <lineage>
        <taxon>Bacteria</taxon>
        <taxon>Bacillati</taxon>
        <taxon>Cyanobacteriota</taxon>
        <taxon>Cyanophyceae</taxon>
        <taxon>Oscillatoriophycideae</taxon>
        <taxon>Chroococcales</taxon>
        <taxon>Aphanothecaceae</taxon>
        <taxon>Crocosphaera</taxon>
    </lineage>
</organism>
<reference evidence="2 3" key="1">
    <citation type="submission" date="2013-01" db="EMBL/GenBank/DDBJ databases">
        <authorList>
            <person name="Bench S."/>
        </authorList>
    </citation>
    <scope>NUCLEOTIDE SEQUENCE [LARGE SCALE GENOMIC DNA]</scope>
    <source>
        <strain evidence="2 3">WH 0402</strain>
    </source>
</reference>
<name>T2JV19_CROWT</name>
<comment type="caution">
    <text evidence="2">The sequence shown here is derived from an EMBL/GenBank/DDBJ whole genome shotgun (WGS) entry which is preliminary data.</text>
</comment>
<reference evidence="2 3" key="2">
    <citation type="submission" date="2013-09" db="EMBL/GenBank/DDBJ databases">
        <title>Whole genome comparison of six Crocosphaera watsonii strains with differing phenotypes.</title>
        <authorList>
            <person name="Bench S.R."/>
            <person name="Heller P."/>
            <person name="Frank I."/>
            <person name="Arciniega M."/>
            <person name="Shilova I.N."/>
            <person name="Zehr J.P."/>
        </authorList>
    </citation>
    <scope>NUCLEOTIDE SEQUENCE [LARGE SCALE GENOMIC DNA]</scope>
    <source>
        <strain evidence="2 3">WH 0402</strain>
    </source>
</reference>
<dbReference type="Proteomes" id="UP000018130">
    <property type="component" value="Unassembled WGS sequence"/>
</dbReference>
<keyword evidence="1" id="KW-0812">Transmembrane</keyword>
<evidence type="ECO:0000256" key="1">
    <source>
        <dbReference type="SAM" id="Phobius"/>
    </source>
</evidence>
<evidence type="ECO:0000313" key="3">
    <source>
        <dbReference type="Proteomes" id="UP000018130"/>
    </source>
</evidence>
<dbReference type="EMBL" id="CAQN01000850">
    <property type="protein sequence ID" value="CCQ68841.1"/>
    <property type="molecule type" value="Genomic_DNA"/>
</dbReference>
<proteinExistence type="predicted"/>
<protein>
    <submittedName>
        <fullName evidence="2">Uncharacterized protein</fullName>
    </submittedName>
</protein>
<gene>
    <name evidence="2" type="ORF">CWATWH0402_5822</name>
</gene>
<keyword evidence="1" id="KW-1133">Transmembrane helix</keyword>
<accession>T2JV19</accession>
<dbReference type="AlphaFoldDB" id="T2JV19"/>
<keyword evidence="1" id="KW-0472">Membrane</keyword>
<evidence type="ECO:0000313" key="2">
    <source>
        <dbReference type="EMBL" id="CCQ68841.1"/>
    </source>
</evidence>
<sequence>MLFAITVPEIFFTSSPEFAALFPETILLLIFIVPAPL</sequence>
<feature type="transmembrane region" description="Helical" evidence="1">
    <location>
        <begin position="18"/>
        <end position="35"/>
    </location>
</feature>